<keyword evidence="3" id="KW-1185">Reference proteome</keyword>
<dbReference type="Proteomes" id="UP000286134">
    <property type="component" value="Unassembled WGS sequence"/>
</dbReference>
<reference evidence="2 3" key="1">
    <citation type="journal article" date="2018" name="BMC Genomics">
        <title>Comparative genome analyses reveal sequence features reflecting distinct modes of host-adaptation between dicot and monocot powdery mildew.</title>
        <authorList>
            <person name="Wu Y."/>
            <person name="Ma X."/>
            <person name="Pan Z."/>
            <person name="Kale S.D."/>
            <person name="Song Y."/>
            <person name="King H."/>
            <person name="Zhang Q."/>
            <person name="Presley C."/>
            <person name="Deng X."/>
            <person name="Wei C.I."/>
            <person name="Xiao S."/>
        </authorList>
    </citation>
    <scope>NUCLEOTIDE SEQUENCE [LARGE SCALE GENOMIC DNA]</scope>
    <source>
        <strain evidence="2">UMSG2</strain>
    </source>
</reference>
<evidence type="ECO:0000313" key="2">
    <source>
        <dbReference type="EMBL" id="RKF61938.1"/>
    </source>
</evidence>
<sequence length="109" mass="11708">MACDDLPSGVDIIAALNGPTPLSCFVRVKPECSVSTPKALSKVSKVTQRTNLSTKDEPKRQMVTAETVFSDIQSGSKRTTRQVEDPPVVVNSTVKSHSAVQGRLPSKIK</sequence>
<comment type="caution">
    <text evidence="2">The sequence shown here is derived from an EMBL/GenBank/DDBJ whole genome shotgun (WGS) entry which is preliminary data.</text>
</comment>
<organism evidence="2 3">
    <name type="scientific">Erysiphe neolycopersici</name>
    <dbReference type="NCBI Taxonomy" id="212602"/>
    <lineage>
        <taxon>Eukaryota</taxon>
        <taxon>Fungi</taxon>
        <taxon>Dikarya</taxon>
        <taxon>Ascomycota</taxon>
        <taxon>Pezizomycotina</taxon>
        <taxon>Leotiomycetes</taxon>
        <taxon>Erysiphales</taxon>
        <taxon>Erysiphaceae</taxon>
        <taxon>Erysiphe</taxon>
    </lineage>
</organism>
<dbReference type="AlphaFoldDB" id="A0A420HWU5"/>
<accession>A0A420HWU5</accession>
<feature type="region of interest" description="Disordered" evidence="1">
    <location>
        <begin position="50"/>
        <end position="87"/>
    </location>
</feature>
<evidence type="ECO:0000313" key="3">
    <source>
        <dbReference type="Proteomes" id="UP000286134"/>
    </source>
</evidence>
<evidence type="ECO:0000256" key="1">
    <source>
        <dbReference type="SAM" id="MobiDB-lite"/>
    </source>
</evidence>
<name>A0A420HWU5_9PEZI</name>
<proteinExistence type="predicted"/>
<protein>
    <submittedName>
        <fullName evidence="2">Uncharacterized protein</fullName>
    </submittedName>
</protein>
<dbReference type="EMBL" id="MCFK01003748">
    <property type="protein sequence ID" value="RKF61938.1"/>
    <property type="molecule type" value="Genomic_DNA"/>
</dbReference>
<gene>
    <name evidence="2" type="ORF">OnM2_037098</name>
</gene>